<feature type="transmembrane region" description="Helical" evidence="1">
    <location>
        <begin position="37"/>
        <end position="59"/>
    </location>
</feature>
<accession>Q6NB16</accession>
<evidence type="ECO:0000256" key="1">
    <source>
        <dbReference type="SAM" id="Phobius"/>
    </source>
</evidence>
<protein>
    <submittedName>
        <fullName evidence="2">Uncharacterized protein</fullName>
    </submittedName>
</protein>
<dbReference type="PhylomeDB" id="Q6NB16"/>
<reference evidence="2" key="1">
    <citation type="journal article" date="2004" name="Nat. Biotechnol.">
        <title>Complete genome sequence of the metabolically versatile photosynthetic bacterium Rhodopseudomonas palustris.</title>
        <authorList>
            <person name="Larimer F.W."/>
            <person name="Chain P."/>
            <person name="Hauser L."/>
            <person name="Lamerdin J."/>
            <person name="Malfatti S."/>
            <person name="Do L."/>
            <person name="Land M.L."/>
            <person name="Pelletier D.A."/>
            <person name="Beatty J.T."/>
            <person name="Lang A.S."/>
            <person name="Tabita F.R."/>
            <person name="Gibson J.L."/>
            <person name="Hanson T.E."/>
            <person name="Bobst C."/>
            <person name="Torres J.L."/>
            <person name="Peres C."/>
            <person name="Harrison F.H."/>
            <person name="Gibson J."/>
            <person name="Harwood C.S."/>
        </authorList>
    </citation>
    <scope>NUCLEOTIDE SEQUENCE [LARGE SCALE GENOMIC DNA]</scope>
    <source>
        <strain evidence="2">CGA009</strain>
    </source>
</reference>
<sequence length="97" mass="10400">MFPRHLNPAIAHLALGSGARLTAPAEQQEKIMIKVAMLLWIIGGATLAGMMIIAVLAVPSLSEQAMHWIPIVVGCGFVIAMPVSFLVARKIARPSMR</sequence>
<dbReference type="AlphaFoldDB" id="Q6NB16"/>
<name>Q6NB16_RHOPA</name>
<gene>
    <name evidence="2" type="ordered locus">RPA1014</name>
</gene>
<dbReference type="HOGENOM" id="CLU_183057_0_0_5"/>
<organism evidence="2">
    <name type="scientific">Rhodopseudomonas palustris (strain ATCC BAA-98 / CGA009)</name>
    <dbReference type="NCBI Taxonomy" id="258594"/>
    <lineage>
        <taxon>Bacteria</taxon>
        <taxon>Pseudomonadati</taxon>
        <taxon>Pseudomonadota</taxon>
        <taxon>Alphaproteobacteria</taxon>
        <taxon>Hyphomicrobiales</taxon>
        <taxon>Nitrobacteraceae</taxon>
        <taxon>Rhodopseudomonas</taxon>
    </lineage>
</organism>
<dbReference type="eggNOG" id="ENOG5033IFT">
    <property type="taxonomic scope" value="Bacteria"/>
</dbReference>
<dbReference type="STRING" id="258594.RPA1014"/>
<proteinExistence type="predicted"/>
<keyword evidence="1" id="KW-0472">Membrane</keyword>
<evidence type="ECO:0000313" key="2">
    <source>
        <dbReference type="EMBL" id="CAE26457.1"/>
    </source>
</evidence>
<keyword evidence="1" id="KW-1133">Transmembrane helix</keyword>
<keyword evidence="1" id="KW-0812">Transmembrane</keyword>
<dbReference type="EMBL" id="BX572596">
    <property type="protein sequence ID" value="CAE26457.1"/>
    <property type="molecule type" value="Genomic_DNA"/>
</dbReference>
<feature type="transmembrane region" description="Helical" evidence="1">
    <location>
        <begin position="65"/>
        <end position="88"/>
    </location>
</feature>